<dbReference type="Proteomes" id="UP000195880">
    <property type="component" value="Chromosome"/>
</dbReference>
<dbReference type="AlphaFoldDB" id="A0A1Z1WSD7"/>
<evidence type="ECO:0000313" key="2">
    <source>
        <dbReference type="EMBL" id="ARX89345.1"/>
    </source>
</evidence>
<name>A0A1Z1WSD7_9ACTN</name>
<evidence type="ECO:0000313" key="3">
    <source>
        <dbReference type="Proteomes" id="UP000195880"/>
    </source>
</evidence>
<proteinExistence type="predicted"/>
<reference evidence="2 3" key="1">
    <citation type="submission" date="2017-05" db="EMBL/GenBank/DDBJ databases">
        <title>Streptomyces alboflavus Genome sequencing and assembly.</title>
        <authorList>
            <person name="Wang Y."/>
            <person name="Du B."/>
            <person name="Ding Y."/>
            <person name="Liu H."/>
            <person name="Hou Q."/>
            <person name="Liu K."/>
            <person name="Wang C."/>
            <person name="Yao L."/>
        </authorList>
    </citation>
    <scope>NUCLEOTIDE SEQUENCE [LARGE SCALE GENOMIC DNA]</scope>
    <source>
        <strain evidence="2 3">MDJK44</strain>
    </source>
</reference>
<evidence type="ECO:0000256" key="1">
    <source>
        <dbReference type="SAM" id="MobiDB-lite"/>
    </source>
</evidence>
<accession>A0A1Z1WSD7</accession>
<feature type="compositionally biased region" description="Polar residues" evidence="1">
    <location>
        <begin position="1"/>
        <end position="16"/>
    </location>
</feature>
<dbReference type="EMBL" id="CP021748">
    <property type="protein sequence ID" value="ARX89345.1"/>
    <property type="molecule type" value="Genomic_DNA"/>
</dbReference>
<sequence>MPGTRLTRTAPSSESATRCRRAISRAETERSASTAIWLVRGSMPQDVPVILARDSNVSMAASSWAALRSTRLGSRRSRGRVRRRLRW</sequence>
<organism evidence="2 3">
    <name type="scientific">Streptomyces alboflavus</name>
    <dbReference type="NCBI Taxonomy" id="67267"/>
    <lineage>
        <taxon>Bacteria</taxon>
        <taxon>Bacillati</taxon>
        <taxon>Actinomycetota</taxon>
        <taxon>Actinomycetes</taxon>
        <taxon>Kitasatosporales</taxon>
        <taxon>Streptomycetaceae</taxon>
        <taxon>Streptomyces</taxon>
    </lineage>
</organism>
<feature type="region of interest" description="Disordered" evidence="1">
    <location>
        <begin position="1"/>
        <end position="26"/>
    </location>
</feature>
<keyword evidence="3" id="KW-1185">Reference proteome</keyword>
<protein>
    <submittedName>
        <fullName evidence="2">Uncharacterized protein</fullName>
    </submittedName>
</protein>
<gene>
    <name evidence="2" type="ORF">SMD44_08832</name>
</gene>
<dbReference type="KEGG" id="salf:SMD44_08832"/>